<dbReference type="Proteomes" id="UP000036890">
    <property type="component" value="Unassembled WGS sequence"/>
</dbReference>
<proteinExistence type="predicted"/>
<name>A0A0L8A5P5_9GAMM</name>
<organism evidence="3 4">
    <name type="scientific">Stenotrophomonas geniculata N1</name>
    <dbReference type="NCBI Taxonomy" id="1167641"/>
    <lineage>
        <taxon>Bacteria</taxon>
        <taxon>Pseudomonadati</taxon>
        <taxon>Pseudomonadota</taxon>
        <taxon>Gammaproteobacteria</taxon>
        <taxon>Lysobacterales</taxon>
        <taxon>Lysobacteraceae</taxon>
        <taxon>Stenotrophomonas</taxon>
    </lineage>
</organism>
<gene>
    <name evidence="3" type="ORF">W7K_19295</name>
</gene>
<evidence type="ECO:0000313" key="4">
    <source>
        <dbReference type="Proteomes" id="UP000036890"/>
    </source>
</evidence>
<feature type="chain" id="PRO_5005579682" description="DUF4434 domain-containing protein" evidence="1">
    <location>
        <begin position="19"/>
        <end position="494"/>
    </location>
</feature>
<protein>
    <recommendedName>
        <fullName evidence="2">DUF4434 domain-containing protein</fullName>
    </recommendedName>
</protein>
<feature type="signal peptide" evidence="1">
    <location>
        <begin position="1"/>
        <end position="18"/>
    </location>
</feature>
<dbReference type="RefSeq" id="WP_029379744.1">
    <property type="nucleotide sequence ID" value="NZ_AJLO02000041.1"/>
</dbReference>
<evidence type="ECO:0000313" key="3">
    <source>
        <dbReference type="EMBL" id="KOE97625.1"/>
    </source>
</evidence>
<sequence>MNRIGVIALLACIAPVHAASPLLSGSFVHVGYSATDEQLPAAQLPLFLDELQDLGNDTIILGQVRATRAGVGCASGVQDFEWIAGFPGKLGTVLDAAAARGMKVVVGTTYSSGQCATFWQGQNATAVAQDAAQSLAQLGQQYGSHPAFAGWYITDEPAQVPIDRAPFYRAIVTALKGSTPSRPVMVAPYLASSSVDPVSVGRAAAQFRTATGVDVQIWQDGIGAASHARLFQWDRAGHSTEAYYEALSAALGASGLWADIELFNHGSPLFLETGNGLSGAYRSASVQRINQQLWSARSAGKRVAWLNQYHMSEVVGPGQGYGESPRLMNTYRGLYGLGASYSVDPVQTTYSYSTAPDANYPDSTGHELFDRRVGDPRNPMDAGWVGVHGNVSITIDLGQRRRVDWIGLHTMTRPAWGIVTPTSVEVMCAEPGSAATRIGVLSAPFTQAGLSGSTEEEYVLGNAAPLAAQCRTLELRLANGSWTFLSEIEMAAEQ</sequence>
<feature type="domain" description="DUF4434" evidence="2">
    <location>
        <begin position="23"/>
        <end position="304"/>
    </location>
</feature>
<evidence type="ECO:0000256" key="1">
    <source>
        <dbReference type="SAM" id="SignalP"/>
    </source>
</evidence>
<reference evidence="3 4" key="1">
    <citation type="journal article" date="2012" name="J. Bacteriol.">
        <title>Genome sequence of a novel nicotine-degrading strain, Pseudomonas geniculata N1.</title>
        <authorList>
            <person name="Tang H."/>
            <person name="Yu H."/>
            <person name="Tai C."/>
            <person name="Huang K."/>
            <person name="Liu Y."/>
            <person name="Wang L."/>
            <person name="Yao Y."/>
            <person name="Wu G."/>
            <person name="Xu P."/>
        </authorList>
    </citation>
    <scope>NUCLEOTIDE SEQUENCE [LARGE SCALE GENOMIC DNA]</scope>
    <source>
        <strain evidence="3 4">N1</strain>
    </source>
</reference>
<dbReference type="Pfam" id="PF14488">
    <property type="entry name" value="DUF4434"/>
    <property type="match status" value="1"/>
</dbReference>
<dbReference type="EMBL" id="AJLO02000041">
    <property type="protein sequence ID" value="KOE97625.1"/>
    <property type="molecule type" value="Genomic_DNA"/>
</dbReference>
<dbReference type="SUPFAM" id="SSF51445">
    <property type="entry name" value="(Trans)glycosidases"/>
    <property type="match status" value="1"/>
</dbReference>
<comment type="caution">
    <text evidence="3">The sequence shown here is derived from an EMBL/GenBank/DDBJ whole genome shotgun (WGS) entry which is preliminary data.</text>
</comment>
<dbReference type="OrthoDB" id="6044697at2"/>
<dbReference type="Gene3D" id="3.20.20.80">
    <property type="entry name" value="Glycosidases"/>
    <property type="match status" value="1"/>
</dbReference>
<accession>A0A0L8A5P5</accession>
<dbReference type="InterPro" id="IPR017853">
    <property type="entry name" value="GH"/>
</dbReference>
<evidence type="ECO:0000259" key="2">
    <source>
        <dbReference type="Pfam" id="PF14488"/>
    </source>
</evidence>
<dbReference type="AlphaFoldDB" id="A0A0L8A5P5"/>
<keyword evidence="1" id="KW-0732">Signal</keyword>
<dbReference type="InterPro" id="IPR027849">
    <property type="entry name" value="DUF4434"/>
</dbReference>